<comment type="subcellular location">
    <subcellularLocation>
        <location evidence="1">Secreted</location>
    </subcellularLocation>
</comment>
<gene>
    <name evidence="7" type="ORF">CWB99_19105</name>
</gene>
<evidence type="ECO:0000256" key="2">
    <source>
        <dbReference type="ARBA" id="ARBA00022525"/>
    </source>
</evidence>
<dbReference type="GO" id="GO:0005576">
    <property type="term" value="C:extracellular region"/>
    <property type="evidence" value="ECO:0007669"/>
    <property type="project" value="UniProtKB-SubCell"/>
</dbReference>
<dbReference type="SUPFAM" id="SSF50998">
    <property type="entry name" value="Quinoprotein alcohol dehydrogenase-like"/>
    <property type="match status" value="1"/>
</dbReference>
<keyword evidence="4" id="KW-0106">Calcium</keyword>
<proteinExistence type="predicted"/>
<evidence type="ECO:0000256" key="1">
    <source>
        <dbReference type="ARBA" id="ARBA00004613"/>
    </source>
</evidence>
<evidence type="ECO:0000256" key="6">
    <source>
        <dbReference type="SAM" id="SignalP"/>
    </source>
</evidence>
<dbReference type="InterPro" id="IPR003284">
    <property type="entry name" value="Sal_SpvB"/>
</dbReference>
<dbReference type="PANTHER" id="PTHR32305:SF15">
    <property type="entry name" value="PROTEIN RHSA-RELATED"/>
    <property type="match status" value="1"/>
</dbReference>
<keyword evidence="5" id="KW-0843">Virulence</keyword>
<dbReference type="InterPro" id="IPR011047">
    <property type="entry name" value="Quinoprotein_ADH-like_sf"/>
</dbReference>
<dbReference type="InterPro" id="IPR006530">
    <property type="entry name" value="YD"/>
</dbReference>
<dbReference type="GO" id="GO:0005737">
    <property type="term" value="C:cytoplasm"/>
    <property type="evidence" value="ECO:0007669"/>
    <property type="project" value="InterPro"/>
</dbReference>
<feature type="signal peptide" evidence="6">
    <location>
        <begin position="1"/>
        <end position="21"/>
    </location>
</feature>
<keyword evidence="2" id="KW-0964">Secreted</keyword>
<evidence type="ECO:0000313" key="7">
    <source>
        <dbReference type="EMBL" id="TMP26413.1"/>
    </source>
</evidence>
<accession>A0A5S3WGZ3</accession>
<evidence type="ECO:0000313" key="8">
    <source>
        <dbReference type="Proteomes" id="UP000310249"/>
    </source>
</evidence>
<dbReference type="InterPro" id="IPR013783">
    <property type="entry name" value="Ig-like_fold"/>
</dbReference>
<name>A0A5S3WGZ3_9GAMM</name>
<evidence type="ECO:0008006" key="9">
    <source>
        <dbReference type="Google" id="ProtNLM"/>
    </source>
</evidence>
<reference evidence="8" key="2">
    <citation type="submission" date="2019-06" db="EMBL/GenBank/DDBJ databases">
        <title>Co-occurence of chitin degradation, pigmentation and bioactivity in marine Pseudoalteromonas.</title>
        <authorList>
            <person name="Sonnenschein E.C."/>
            <person name="Bech P.K."/>
        </authorList>
    </citation>
    <scope>NUCLEOTIDE SEQUENCE [LARGE SCALE GENOMIC DNA]</scope>
    <source>
        <strain evidence="8">S2676</strain>
    </source>
</reference>
<dbReference type="EMBL" id="PNCI01000047">
    <property type="protein sequence ID" value="TMP26413.1"/>
    <property type="molecule type" value="Genomic_DNA"/>
</dbReference>
<organism evidence="7 8">
    <name type="scientific">Pseudoalteromonas rubra</name>
    <dbReference type="NCBI Taxonomy" id="43658"/>
    <lineage>
        <taxon>Bacteria</taxon>
        <taxon>Pseudomonadati</taxon>
        <taxon>Pseudomonadota</taxon>
        <taxon>Gammaproteobacteria</taxon>
        <taxon>Alteromonadales</taxon>
        <taxon>Pseudoalteromonadaceae</taxon>
        <taxon>Pseudoalteromonas</taxon>
    </lineage>
</organism>
<dbReference type="SUPFAM" id="SSF69318">
    <property type="entry name" value="Integrin alpha N-terminal domain"/>
    <property type="match status" value="1"/>
</dbReference>
<evidence type="ECO:0000256" key="5">
    <source>
        <dbReference type="ARBA" id="ARBA00023026"/>
    </source>
</evidence>
<reference evidence="7 8" key="1">
    <citation type="submission" date="2018-01" db="EMBL/GenBank/DDBJ databases">
        <authorList>
            <person name="Paulsen S."/>
            <person name="Gram L.K."/>
        </authorList>
    </citation>
    <scope>NUCLEOTIDE SEQUENCE [LARGE SCALE GENOMIC DNA]</scope>
    <source>
        <strain evidence="7 8">S2676</strain>
    </source>
</reference>
<dbReference type="InterPro" id="IPR050708">
    <property type="entry name" value="T6SS_VgrG/RHS"/>
</dbReference>
<evidence type="ECO:0000256" key="4">
    <source>
        <dbReference type="ARBA" id="ARBA00022837"/>
    </source>
</evidence>
<dbReference type="InterPro" id="IPR028994">
    <property type="entry name" value="Integrin_alpha_N"/>
</dbReference>
<evidence type="ECO:0000256" key="3">
    <source>
        <dbReference type="ARBA" id="ARBA00022729"/>
    </source>
</evidence>
<dbReference type="PANTHER" id="PTHR32305">
    <property type="match status" value="1"/>
</dbReference>
<dbReference type="RefSeq" id="WP_138552722.1">
    <property type="nucleotide sequence ID" value="NZ_PNCH01000042.1"/>
</dbReference>
<dbReference type="Pfam" id="PF18884">
    <property type="entry name" value="TSP3_bac"/>
    <property type="match status" value="1"/>
</dbReference>
<dbReference type="OrthoDB" id="6277267at2"/>
<feature type="chain" id="PRO_5024359886" description="Insecticide toxin TcdB middle/N-terminal domain-containing protein" evidence="6">
    <location>
        <begin position="22"/>
        <end position="3648"/>
    </location>
</feature>
<keyword evidence="3 6" id="KW-0732">Signal</keyword>
<dbReference type="Proteomes" id="UP000310249">
    <property type="component" value="Unassembled WGS sequence"/>
</dbReference>
<dbReference type="NCBIfam" id="TIGR01643">
    <property type="entry name" value="YD_repeat_2x"/>
    <property type="match status" value="1"/>
</dbReference>
<comment type="caution">
    <text evidence="7">The sequence shown here is derived from an EMBL/GenBank/DDBJ whole genome shotgun (WGS) entry which is preliminary data.</text>
</comment>
<dbReference type="InterPro" id="IPR059100">
    <property type="entry name" value="TSP3_bac"/>
</dbReference>
<dbReference type="InterPro" id="IPR022385">
    <property type="entry name" value="Rhs_assc_core"/>
</dbReference>
<protein>
    <recommendedName>
        <fullName evidence="9">Insecticide toxin TcdB middle/N-terminal domain-containing protein</fullName>
    </recommendedName>
</protein>
<dbReference type="Gene3D" id="2.40.128.630">
    <property type="match status" value="1"/>
</dbReference>
<dbReference type="NCBIfam" id="TIGR03696">
    <property type="entry name" value="Rhs_assc_core"/>
    <property type="match status" value="1"/>
</dbReference>
<sequence>MSLSKSITLGFVALLSGSVHAYNARVPVCNSAALNVIAGDSTHVTFGSSYKTLSFSSKPYHRLAIKRGTTTLKESDTATSTHYTFPSAGQYQASLVINNFSGEEDEPSYGCYKTINVTTNSKPTLSYASYSGNNNTVKYGNQRLFASVSFKDINKDVTSFKLSYDVFINGVKQANGGSVKQCSATPNNNGVYQCSQSVPKSSLIANATYKFKAEVKDRKSNTASHAFSVYVKETNTAPSLTLKVDGTEAADGSVFEVEPNKNLTLDVTAHDNDDAYSNQLDKIELDIGKGFTNISAYTAKTCASSSGSLACSGIVIPITQSISPLRLRVVDRASASKTASIHIKLAQPPVVTLTASKTSPFIDEPITLAATANHTSGLKEYKICSASGNHTGIKNGCSTVVKACSTSIANCTVQVNGTDKPGQVTYYAYAVPNKGPVNADKALVNYVGHYGISVTKPTKSLYVIGREHVSFTVYASAFSRRTANGGVPRLASLTLYRNGTPVSGGVSISPAVNNLELPLSSNKAGSKSIDFKWQPGRSDAGENIELTLVAKDNDGNQVTAKLPDIRLFDPIPAEPSVPEITLHNKGSGLYEVKFTQLNNTDTLVMRATLDGQPYPMKDNNVNVYNTTSYTTTIQTKIADHGKQLRVSAYGIALSTHKNVKGKEGDSELVTVINHEAKPHSPVFNTDITQASGYYTLKWLANNDGVTKNYKLTVWRGLPSDKSSALHKVLVTTSGTQHVITDVTAGQFTYELSACNSQGACTAGQQHSIDHISPYIDSASVTLCKSECAAGLAKVSATGVGFHATQSSIYARIRTTGETYSISSHQVTLTDHTLTGTLPERAYLSLLDGGLELTVSNGVRANGANLENQIIIDETGSAQRPDLRGREYTISDSNVLYMGGVEGGLSAFKFDPSSGLQDLWTYPEANKQNVKVIAKPLVRSESISDSATGRKVDNIYFGSLNHHFYRLAYDPLANLEVTKKWQFKTQGEIRAGAQFDQNGVLLVGSMDEALYSLNPKNGLVNWHYTFPRSDGIILPPTVSASGHIYVTTQDGELHVIDNRMIGANSVNWNDISSLASQFSEEIKQWETQQWHPDQNTDGVVKLTKAMLILLQRTPSRAEVSFMAYLVANGHPFNEMINALININPALSDPSDAKFISTLFEYLLVGADTDQILSGATYGAGDQAYWVGLLATGVTRADVVIDLLGAGASHYENATFNLLKFFYNRCLISDGCDFDYDSDGDGLSDRVEDAIGTNPADGRDGLPSPTLTASEKNGVVNFTLTATGKVEEYQLYGLLPGNNQYELIATIDANKTASGNQATYSKAFIHNGNYQFKALTCVKSIASLMNKQTSRCSNNYSEGAHISITSSAAEGNPSVALPSIDVKKHAPGSSVLLAHARLQPTVGSFRVTESGAASYSVPIALPAGISGVQPEVSLNYSSQGGDGLVAMGWSLSAASGVARCRQTKAQDGQFRGLTLSDEDRYCLDGQRLISKAVHTHSGSFDGEQIVDEFMTEIDSHTTIYKLGYGSQAQFVVLAKDGSVKRYGASDNSRHNLTDADGTKHTMSWMLSEIQDNLGQVSTTVHYVYEELVDKNNAANTEKVLAEINYSGNRVVFTHTSGELRQVGYIDEARTTQFARLNNIQVFNHQGTELANYQLGFVDAANGVRLLESIAHCRGTVCRAPVTFKYDKFATSLNFEAFSQVYSKERMDNALASITLADLKGSGQTQLVTLEQTDKGARRYKLCVYQGHTYREAEELACQNIYRKDAHESVSLFAIDHDLDGKQTLMVNMRSEHTSDANPGYWAHYALSDNNVLQYQALPGGWSNNQYMREIKPADMNGDGYADLVYKQKKDDPNLYVRLTNPQTKAFGAQFTLHTKENSYGFGAYGDFTSKGSDWHVIDMNFDGLADIVSLKCESSHCNNDDAKRVSVHYNQGQTAIGGFERFLAQDVASDEKIELLTPSDVNGDGLVDLIYLATAQYNHNVKRWHVLLNQSSERVSFKDVFNVVAKSSGNDNWSVSELIPPMSMDVDKDGKADLFFKEKTNKRWRRYEWSPAQETFEKITDNAFELAVDTRGGDFAFFSDYNNDGVADILIKHNYGVSVRYNLSQLATAGMLREVNQGYAGQTNTTVINYGFMSDTAVYTDLEDELTSDSGRFNAQQLLVSKMIGAGVLVQSVETDSPSNRDGALSADKAKVEYHYQGARVQFGGRGPLGFKTLKTTTQKDGSTFETTTRYHQAFPLTGMPYSTQKTMLSAGSGVLLSKAVNEYSVSKTQQLGDVTAYRVYNSDSRECSAVVNTNMSVGAYTCTETTTVQDNHGNVKNLTVNTYDVGASGAEYFTAVSAGGDLQRTVTTVNEYGTTDLHKRLGRLSDTTVTYAGPGQDSITKKSHFEYYPLGHAHENMLYKEVVGQGLGCEYELTTEHSYDAFGNKVKVASTNTGCNGAERETRTSETIFDAEGRYVLYTKQSGSNSALSLISGKVVENGQGVADRNAFGQPFSVIDNNGVVTELLYDHFGGEIGSFSNTGAQAYSYYTACGANENCAVRLNKEVNGVLREQHLLDKLGRAYSVRKLTVLNNQWLTSWYQFDQHGRNDVIKEAGSHAVTKHFDALDRVTSVVDSNNGTTSVTAIAGRETKVTITGTDIAAQVKTSLSNAIGQTIQVIDAQNQTLDYVYNALGDQVTVSSSAESYSQQLLSTIHYDKMGRKWLQQDADRGNWSYQYNAFGELVSQTDARGVVLTMKYDFLGRKVTQTQTTPSGVVNEGNSEWVYGKTNDTVHQLISSTQGSSWKQTYYYDTFGRAAATLTSLDGTARCASNVSFDSRSNDLRISDDTKLDPIANRCVIQQSFYDSYSRLAVQFDDYRRTEQGKFIEARGVAMTYQNGQLLAKTEARNSNTGQVYYKVTALNGRGQVTQYEKGGVTMNISYDQQGMVETISDSSRNIQNDIYSFDSLGNLKTRSQIGMAVRTYHYDALNRVLGVNQVDLFKYSASGNLIEKADYLVGTDIECSGYGDTSVMVLGRWTQKYGEGNAPLHGISSRSRASNSGCFGNLPGKTESFRYDANGNQVERVGSDGTTSIAYSARNKAIEISGNGETVTFSYDANNRRYKRVDNTNTVYYVGALELTIPKAKDGQSVINRYIGNDAQQTYYDTGLSKTKWLFTDHQGSTIAVTNSDHKVLTRYAYDIFGKQREVESNPGLMGDVFSNINDNLRAYTGHEPVSLGGDKRIIHMNGRIYDSETGRFMQADPFVQAPTNLQNYNAYSYVLNNPLSYTDPSGYLFKKLGKFIKKNWRVIAAAVATYFTAGAAAGWANSWAISMGMSQTATISVMGSTITATAVSTTGSIVAGAISGAIAGAVGGYIATGSGKGALKGALSGAVFGGIGKAMSAGGITNTAAQMGIHAVAGGVLSDIQGGNFGHGFVSAGIMKGVGKLAQAHSPERVVLQAIAGGTVSKITGGKFANGATTAAIQLVVNGFMNHPSKAFEEWGGMWKRARNSLKQVLGDTEELAKDGVIAASEGVAAASSRAKQVQKNIAKEPLKAIAASVTVISGGAAAASCPVTGLGCYAGPTAFVLGTDQLHKIINGYTESVIEKNLNEIYGMPLVENTLGIQDVKAATGNTLMILGAASGGVQGATKLVNGAGDLGDAIGTTMMVKDLAEK</sequence>
<dbReference type="Gene3D" id="2.180.10.10">
    <property type="entry name" value="RHS repeat-associated core"/>
    <property type="match status" value="2"/>
</dbReference>
<dbReference type="Pfam" id="PF03534">
    <property type="entry name" value="SpvB"/>
    <property type="match status" value="1"/>
</dbReference>
<dbReference type="Gene3D" id="2.60.40.10">
    <property type="entry name" value="Immunoglobulins"/>
    <property type="match status" value="1"/>
</dbReference>